<sequence>MICCKRLQLPSFPSNRIDVRHSQKNVSFFLHSSSFITICFSSVKFVSYDREKHKNQHSYAVSYLINSCGLSPEIATTVSKKVNFETPEKPDSVLVLLREHGFTNTHIAKFIKKQPDLLVANVENTLLPKFEFFCSVGISGADLADILSSNPSILSRSLKKQIIPSYNFLKDLLSHNAKVVTALKRGTFLHDVQKNVVPNVAALRAIGVQQSGISLLITCNPCLLCDDAEKFDESVKKVVSMGFKPSKLAFINAIVAVCTTSNKSWEQKLEIYRSWGWSENDFSFAFRKYPRCMTLSIDNITSKMDLFVNSMGWEPSTIAKVSTALAYSLEKRIIPRWSVIKVLLLKGLIKEKICLSTMVSTSDKYFIDNYVTKYEKQVPHLLNIFQGKIGLSDPGF</sequence>
<comment type="similarity">
    <text evidence="1">Belongs to the mTERF family.</text>
</comment>
<keyword evidence="2" id="KW-0806">Transcription termination</keyword>
<evidence type="ECO:0000256" key="3">
    <source>
        <dbReference type="ARBA" id="ARBA00022946"/>
    </source>
</evidence>
<dbReference type="Proteomes" id="UP001064489">
    <property type="component" value="Chromosome 4"/>
</dbReference>
<reference evidence="4" key="1">
    <citation type="journal article" date="2022" name="Plant J.">
        <title>Strategies of tolerance reflected in two North American maple genomes.</title>
        <authorList>
            <person name="McEvoy S.L."/>
            <person name="Sezen U.U."/>
            <person name="Trouern-Trend A."/>
            <person name="McMahon S.M."/>
            <person name="Schaberg P.G."/>
            <person name="Yang J."/>
            <person name="Wegrzyn J.L."/>
            <person name="Swenson N.G."/>
        </authorList>
    </citation>
    <scope>NUCLEOTIDE SEQUENCE</scope>
    <source>
        <strain evidence="4">91603</strain>
    </source>
</reference>
<keyword evidence="5" id="KW-1185">Reference proteome</keyword>
<evidence type="ECO:0000256" key="2">
    <source>
        <dbReference type="ARBA" id="ARBA00022472"/>
    </source>
</evidence>
<dbReference type="GO" id="GO:0003676">
    <property type="term" value="F:nucleic acid binding"/>
    <property type="evidence" value="ECO:0007669"/>
    <property type="project" value="InterPro"/>
</dbReference>
<protein>
    <submittedName>
        <fullName evidence="4">Uncharacterized protein</fullName>
    </submittedName>
</protein>
<dbReference type="AlphaFoldDB" id="A0AAD5J0G5"/>
<dbReference type="EMBL" id="JAJSOW010000101">
    <property type="protein sequence ID" value="KAI9181976.1"/>
    <property type="molecule type" value="Genomic_DNA"/>
</dbReference>
<keyword evidence="2" id="KW-0805">Transcription regulation</keyword>
<dbReference type="InterPro" id="IPR038538">
    <property type="entry name" value="MTERF_sf"/>
</dbReference>
<name>A0AAD5J0G5_ACENE</name>
<keyword evidence="3" id="KW-0809">Transit peptide</keyword>
<dbReference type="InterPro" id="IPR003690">
    <property type="entry name" value="MTERF"/>
</dbReference>
<comment type="caution">
    <text evidence="4">The sequence shown here is derived from an EMBL/GenBank/DDBJ whole genome shotgun (WGS) entry which is preliminary data.</text>
</comment>
<organism evidence="4 5">
    <name type="scientific">Acer negundo</name>
    <name type="common">Box elder</name>
    <dbReference type="NCBI Taxonomy" id="4023"/>
    <lineage>
        <taxon>Eukaryota</taxon>
        <taxon>Viridiplantae</taxon>
        <taxon>Streptophyta</taxon>
        <taxon>Embryophyta</taxon>
        <taxon>Tracheophyta</taxon>
        <taxon>Spermatophyta</taxon>
        <taxon>Magnoliopsida</taxon>
        <taxon>eudicotyledons</taxon>
        <taxon>Gunneridae</taxon>
        <taxon>Pentapetalae</taxon>
        <taxon>rosids</taxon>
        <taxon>malvids</taxon>
        <taxon>Sapindales</taxon>
        <taxon>Sapindaceae</taxon>
        <taxon>Hippocastanoideae</taxon>
        <taxon>Acereae</taxon>
        <taxon>Acer</taxon>
    </lineage>
</organism>
<dbReference type="SMART" id="SM00733">
    <property type="entry name" value="Mterf"/>
    <property type="match status" value="6"/>
</dbReference>
<gene>
    <name evidence="4" type="ORF">LWI28_020676</name>
</gene>
<dbReference type="FunFam" id="1.25.70.10:FF:000001">
    <property type="entry name" value="Mitochondrial transcription termination factor-like"/>
    <property type="match status" value="1"/>
</dbReference>
<dbReference type="Pfam" id="PF02536">
    <property type="entry name" value="mTERF"/>
    <property type="match status" value="1"/>
</dbReference>
<proteinExistence type="inferred from homology"/>
<accession>A0AAD5J0G5</accession>
<reference evidence="4" key="2">
    <citation type="submission" date="2023-02" db="EMBL/GenBank/DDBJ databases">
        <authorList>
            <person name="Swenson N.G."/>
            <person name="Wegrzyn J.L."/>
            <person name="Mcevoy S.L."/>
        </authorList>
    </citation>
    <scope>NUCLEOTIDE SEQUENCE</scope>
    <source>
        <strain evidence="4">91603</strain>
        <tissue evidence="4">Leaf</tissue>
    </source>
</reference>
<evidence type="ECO:0000313" key="5">
    <source>
        <dbReference type="Proteomes" id="UP001064489"/>
    </source>
</evidence>
<dbReference type="Gene3D" id="1.25.70.10">
    <property type="entry name" value="Transcription termination factor 3, mitochondrial"/>
    <property type="match status" value="2"/>
</dbReference>
<dbReference type="GO" id="GO:0006353">
    <property type="term" value="P:DNA-templated transcription termination"/>
    <property type="evidence" value="ECO:0007669"/>
    <property type="project" value="UniProtKB-KW"/>
</dbReference>
<evidence type="ECO:0000256" key="1">
    <source>
        <dbReference type="ARBA" id="ARBA00007692"/>
    </source>
</evidence>
<keyword evidence="2" id="KW-0804">Transcription</keyword>
<evidence type="ECO:0000313" key="4">
    <source>
        <dbReference type="EMBL" id="KAI9181976.1"/>
    </source>
</evidence>
<dbReference type="PANTHER" id="PTHR13068:SF133">
    <property type="entry name" value="MITOCHONDRIAL TRANSCRIPTION TERMINATION FACTOR FAMILY PROTEIN"/>
    <property type="match status" value="1"/>
</dbReference>
<dbReference type="PANTHER" id="PTHR13068">
    <property type="entry name" value="CGI-12 PROTEIN-RELATED"/>
    <property type="match status" value="1"/>
</dbReference>